<comment type="caution">
    <text evidence="8">Lacks conserved residue(s) required for the propagation of feature annotation.</text>
</comment>
<name>A0A0A1TWL3_ENTIV</name>
<evidence type="ECO:0000313" key="11">
    <source>
        <dbReference type="EMBL" id="ELP83743.1"/>
    </source>
</evidence>
<dbReference type="AlphaFoldDB" id="A0A0A1TWL3"/>
<dbReference type="PROSITE" id="PS50164">
    <property type="entry name" value="GIY_YIG"/>
    <property type="match status" value="1"/>
</dbReference>
<comment type="function">
    <text evidence="8">Catalytic subunit of a heterodimeric structure-specific endonuclease that resolves DNA secondary structures generated during DNA repair and recombination. Has endonuclease activity towards branched DNA substrates, introducing single-strand cuts in duplex DNA close to junctions with ss-DNA.</text>
</comment>
<evidence type="ECO:0000256" key="3">
    <source>
        <dbReference type="ARBA" id="ARBA00022763"/>
    </source>
</evidence>
<dbReference type="Pfam" id="PF21202">
    <property type="entry name" value="SLX1_C"/>
    <property type="match status" value="1"/>
</dbReference>
<evidence type="ECO:0000259" key="10">
    <source>
        <dbReference type="PROSITE" id="PS50164"/>
    </source>
</evidence>
<dbReference type="SUPFAM" id="SSF57903">
    <property type="entry name" value="FYVE/PHD zinc finger"/>
    <property type="match status" value="1"/>
</dbReference>
<dbReference type="CDD" id="cd10455">
    <property type="entry name" value="GIY-YIG_SLX1"/>
    <property type="match status" value="1"/>
</dbReference>
<comment type="subunit">
    <text evidence="8">Forms a heterodimer with a member of the SLX4 family.</text>
</comment>
<dbReference type="KEGG" id="eiv:EIN_469570"/>
<evidence type="ECO:0000313" key="12">
    <source>
        <dbReference type="Proteomes" id="UP000014680"/>
    </source>
</evidence>
<accession>A0A0A1TWL3</accession>
<proteinExistence type="inferred from homology"/>
<evidence type="ECO:0000256" key="6">
    <source>
        <dbReference type="ARBA" id="ARBA00023204"/>
    </source>
</evidence>
<dbReference type="InterPro" id="IPR048749">
    <property type="entry name" value="SLX1_C"/>
</dbReference>
<dbReference type="OrthoDB" id="24645at2759"/>
<evidence type="ECO:0000256" key="2">
    <source>
        <dbReference type="ARBA" id="ARBA00022759"/>
    </source>
</evidence>
<gene>
    <name evidence="11" type="ORF">EIN_469570</name>
</gene>
<dbReference type="Pfam" id="PF01541">
    <property type="entry name" value="GIY-YIG"/>
    <property type="match status" value="1"/>
</dbReference>
<dbReference type="GeneID" id="14882677"/>
<dbReference type="GO" id="GO:0008821">
    <property type="term" value="F:crossover junction DNA endonuclease activity"/>
    <property type="evidence" value="ECO:0007669"/>
    <property type="project" value="TreeGrafter"/>
</dbReference>
<evidence type="ECO:0000256" key="7">
    <source>
        <dbReference type="ARBA" id="ARBA00023242"/>
    </source>
</evidence>
<protein>
    <recommendedName>
        <fullName evidence="8">Structure-specific endonuclease subunit SLX1 homolog</fullName>
        <ecNumber evidence="8">3.1.-.-</ecNumber>
    </recommendedName>
</protein>
<dbReference type="HAMAP" id="MF_03100">
    <property type="entry name" value="Endonuc_su_Slx1"/>
    <property type="match status" value="1"/>
</dbReference>
<dbReference type="VEuPathDB" id="AmoebaDB:EIN_469570"/>
<dbReference type="Gene3D" id="3.30.40.10">
    <property type="entry name" value="Zinc/RING finger domain, C3HC4 (zinc finger)"/>
    <property type="match status" value="1"/>
</dbReference>
<dbReference type="InterPro" id="IPR013083">
    <property type="entry name" value="Znf_RING/FYVE/PHD"/>
</dbReference>
<dbReference type="InterPro" id="IPR035901">
    <property type="entry name" value="GIY-YIG_endonuc_sf"/>
</dbReference>
<dbReference type="EMBL" id="KB207240">
    <property type="protein sequence ID" value="ELP83743.1"/>
    <property type="molecule type" value="Genomic_DNA"/>
</dbReference>
<dbReference type="RefSeq" id="XP_004183089.1">
    <property type="nucleotide sequence ID" value="XM_004183041.1"/>
</dbReference>
<keyword evidence="12" id="KW-1185">Reference proteome</keyword>
<dbReference type="GO" id="GO:0033557">
    <property type="term" value="C:Slx1-Slx4 complex"/>
    <property type="evidence" value="ECO:0007669"/>
    <property type="project" value="UniProtKB-UniRule"/>
</dbReference>
<feature type="domain" description="GIY-YIG" evidence="10">
    <location>
        <begin position="8"/>
        <end position="92"/>
    </location>
</feature>
<dbReference type="OMA" id="HNRGCDF"/>
<keyword evidence="4 8" id="KW-0378">Hydrolase</keyword>
<keyword evidence="6 8" id="KW-0234">DNA repair</keyword>
<comment type="similarity">
    <text evidence="8">Belongs to the SLX1 family.</text>
</comment>
<dbReference type="PANTHER" id="PTHR20208">
    <property type="entry name" value="STRUCTURE-SPECIFIC ENDONUCLEASE SUBUNIT SLX1"/>
    <property type="match status" value="1"/>
</dbReference>
<evidence type="ECO:0000256" key="4">
    <source>
        <dbReference type="ARBA" id="ARBA00022801"/>
    </source>
</evidence>
<comment type="subcellular location">
    <subcellularLocation>
        <location evidence="8">Nucleus</location>
    </subcellularLocation>
</comment>
<dbReference type="EC" id="3.1.-.-" evidence="8"/>
<keyword evidence="3 8" id="KW-0227">DNA damage</keyword>
<sequence length="319" mass="36825">MDKNTSTLKFCVYLLTSINPGFKYHTYIGKTTSPPRRIKQHNGIIAGGAFKTESKRPWEMVVVVHSFPTQAKVLQFEWDWQHPEKGKRVKDAYEHMKGKQCGTMFSLRFKIRLLAEMLQMPAYCRLPLGIYVTTHRYDEFLEGCPALPEQMVVQYGAIEDVMKFVGTSLSRRRNKGSKRHNNIFDNVCHTTQSELSELINEFHLDEESQLKKRRESALVSPDEKVEKKNTPMEEESPSETSESDNENLCCVCKVRMRLDEKAVHCTEKGCSMRAHLTCLGRLFTREQDILVPTVGVCPKCHREMRWGDVIKDFKARTGL</sequence>
<organism evidence="11 12">
    <name type="scientific">Entamoeba invadens IP1</name>
    <dbReference type="NCBI Taxonomy" id="370355"/>
    <lineage>
        <taxon>Eukaryota</taxon>
        <taxon>Amoebozoa</taxon>
        <taxon>Evosea</taxon>
        <taxon>Archamoebae</taxon>
        <taxon>Mastigamoebida</taxon>
        <taxon>Entamoebidae</taxon>
        <taxon>Entamoeba</taxon>
    </lineage>
</organism>
<evidence type="ECO:0000256" key="8">
    <source>
        <dbReference type="HAMAP-Rule" id="MF_03100"/>
    </source>
</evidence>
<dbReference type="InterPro" id="IPR027520">
    <property type="entry name" value="Slx1"/>
</dbReference>
<keyword evidence="2 8" id="KW-0255">Endonuclease</keyword>
<evidence type="ECO:0000256" key="9">
    <source>
        <dbReference type="SAM" id="MobiDB-lite"/>
    </source>
</evidence>
<evidence type="ECO:0000256" key="5">
    <source>
        <dbReference type="ARBA" id="ARBA00023172"/>
    </source>
</evidence>
<comment type="cofactor">
    <cofactor evidence="8">
        <name>a divalent metal cation</name>
        <dbReference type="ChEBI" id="CHEBI:60240"/>
    </cofactor>
</comment>
<dbReference type="Proteomes" id="UP000014680">
    <property type="component" value="Unassembled WGS sequence"/>
</dbReference>
<dbReference type="GO" id="GO:0017108">
    <property type="term" value="F:5'-flap endonuclease activity"/>
    <property type="evidence" value="ECO:0007669"/>
    <property type="project" value="InterPro"/>
</dbReference>
<dbReference type="InterPro" id="IPR050381">
    <property type="entry name" value="SLX1_endonuclease"/>
</dbReference>
<reference evidence="11 12" key="1">
    <citation type="submission" date="2012-10" db="EMBL/GenBank/DDBJ databases">
        <authorList>
            <person name="Zafar N."/>
            <person name="Inman J."/>
            <person name="Hall N."/>
            <person name="Lorenzi H."/>
            <person name="Caler E."/>
        </authorList>
    </citation>
    <scope>NUCLEOTIDE SEQUENCE [LARGE SCALE GENOMIC DNA]</scope>
    <source>
        <strain evidence="11 12">IP1</strain>
    </source>
</reference>
<dbReference type="PANTHER" id="PTHR20208:SF10">
    <property type="entry name" value="STRUCTURE-SPECIFIC ENDONUCLEASE SUBUNIT SLX1"/>
    <property type="match status" value="1"/>
</dbReference>
<keyword evidence="7 8" id="KW-0539">Nucleus</keyword>
<dbReference type="GO" id="GO:0000724">
    <property type="term" value="P:double-strand break repair via homologous recombination"/>
    <property type="evidence" value="ECO:0007669"/>
    <property type="project" value="TreeGrafter"/>
</dbReference>
<dbReference type="InterPro" id="IPR011011">
    <property type="entry name" value="Znf_FYVE_PHD"/>
</dbReference>
<feature type="compositionally biased region" description="Basic and acidic residues" evidence="9">
    <location>
        <begin position="221"/>
        <end position="231"/>
    </location>
</feature>
<keyword evidence="1 8" id="KW-0540">Nuclease</keyword>
<dbReference type="Gene3D" id="3.40.1440.10">
    <property type="entry name" value="GIY-YIG endonuclease"/>
    <property type="match status" value="1"/>
</dbReference>
<dbReference type="InterPro" id="IPR000305">
    <property type="entry name" value="GIY-YIG_endonuc"/>
</dbReference>
<feature type="compositionally biased region" description="Acidic residues" evidence="9">
    <location>
        <begin position="232"/>
        <end position="244"/>
    </location>
</feature>
<keyword evidence="5 8" id="KW-0233">DNA recombination</keyword>
<evidence type="ECO:0000256" key="1">
    <source>
        <dbReference type="ARBA" id="ARBA00022722"/>
    </source>
</evidence>
<feature type="region of interest" description="Disordered" evidence="9">
    <location>
        <begin position="213"/>
        <end position="244"/>
    </location>
</feature>